<comment type="caution">
    <text evidence="2">The sequence shown here is derived from an EMBL/GenBank/DDBJ whole genome shotgun (WGS) entry which is preliminary data.</text>
</comment>
<feature type="region of interest" description="Disordered" evidence="1">
    <location>
        <begin position="1"/>
        <end position="25"/>
    </location>
</feature>
<proteinExistence type="predicted"/>
<sequence>MASSLKCRSVRKTMKDRIERNTSSERSFRVLSESSLVFPSHPDPTRGRDSHLDYANNALEQSQTRVKLERVFFPR</sequence>
<accession>A0A8X7BPD3</accession>
<keyword evidence="3" id="KW-1185">Reference proteome</keyword>
<evidence type="ECO:0000256" key="1">
    <source>
        <dbReference type="SAM" id="MobiDB-lite"/>
    </source>
</evidence>
<feature type="compositionally biased region" description="Basic and acidic residues" evidence="1">
    <location>
        <begin position="13"/>
        <end position="25"/>
    </location>
</feature>
<evidence type="ECO:0000313" key="2">
    <source>
        <dbReference type="EMBL" id="GFY37712.1"/>
    </source>
</evidence>
<reference evidence="2" key="1">
    <citation type="submission" date="2020-08" db="EMBL/GenBank/DDBJ databases">
        <title>Multicomponent nature underlies the extraordinary mechanical properties of spider dragline silk.</title>
        <authorList>
            <person name="Kono N."/>
            <person name="Nakamura H."/>
            <person name="Mori M."/>
            <person name="Yoshida Y."/>
            <person name="Ohtoshi R."/>
            <person name="Malay A.D."/>
            <person name="Moran D.A.P."/>
            <person name="Tomita M."/>
            <person name="Numata K."/>
            <person name="Arakawa K."/>
        </authorList>
    </citation>
    <scope>NUCLEOTIDE SEQUENCE</scope>
</reference>
<gene>
    <name evidence="2" type="ORF">TNIN_443031</name>
</gene>
<name>A0A8X7BPD3_9ARAC</name>
<evidence type="ECO:0000313" key="3">
    <source>
        <dbReference type="Proteomes" id="UP000886998"/>
    </source>
</evidence>
<organism evidence="2 3">
    <name type="scientific">Trichonephila inaurata madagascariensis</name>
    <dbReference type="NCBI Taxonomy" id="2747483"/>
    <lineage>
        <taxon>Eukaryota</taxon>
        <taxon>Metazoa</taxon>
        <taxon>Ecdysozoa</taxon>
        <taxon>Arthropoda</taxon>
        <taxon>Chelicerata</taxon>
        <taxon>Arachnida</taxon>
        <taxon>Araneae</taxon>
        <taxon>Araneomorphae</taxon>
        <taxon>Entelegynae</taxon>
        <taxon>Araneoidea</taxon>
        <taxon>Nephilidae</taxon>
        <taxon>Trichonephila</taxon>
        <taxon>Trichonephila inaurata</taxon>
    </lineage>
</organism>
<protein>
    <submittedName>
        <fullName evidence="2">Uncharacterized protein</fullName>
    </submittedName>
</protein>
<dbReference type="Proteomes" id="UP000886998">
    <property type="component" value="Unassembled WGS sequence"/>
</dbReference>
<dbReference type="OrthoDB" id="6964517at2759"/>
<dbReference type="EMBL" id="BMAV01000432">
    <property type="protein sequence ID" value="GFY37712.1"/>
    <property type="molecule type" value="Genomic_DNA"/>
</dbReference>
<dbReference type="AlphaFoldDB" id="A0A8X7BPD3"/>